<dbReference type="InterPro" id="IPR036259">
    <property type="entry name" value="MFS_trans_sf"/>
</dbReference>
<protein>
    <recommendedName>
        <fullName evidence="5">Major facilitator superfamily (MFS) profile domain-containing protein</fullName>
    </recommendedName>
</protein>
<sequence>MADEAPAVPKLTMLRMHEDEKENNGSLKPLSVEIISLRDVTFSEDHLPFGQESNDEKRSQAPQDGNPIGDKEGSSGPESPISKKPPTFHIFKHWVFWVFVVSQFLIFLSLNAPLVYQVNRALVDVKVDRMTSSILVSIMGALSTAGRLFFGAVANKVGALRFWIFALSNGLCRNSDGVSHSR</sequence>
<feature type="transmembrane region" description="Helical" evidence="2">
    <location>
        <begin position="94"/>
        <end position="114"/>
    </location>
</feature>
<dbReference type="AlphaFoldDB" id="A0A1D1V1B1"/>
<keyword evidence="2" id="KW-0812">Transmembrane</keyword>
<feature type="region of interest" description="Disordered" evidence="1">
    <location>
        <begin position="1"/>
        <end position="27"/>
    </location>
</feature>
<evidence type="ECO:0000256" key="1">
    <source>
        <dbReference type="SAM" id="MobiDB-lite"/>
    </source>
</evidence>
<proteinExistence type="predicted"/>
<evidence type="ECO:0008006" key="5">
    <source>
        <dbReference type="Google" id="ProtNLM"/>
    </source>
</evidence>
<keyword evidence="2" id="KW-0472">Membrane</keyword>
<keyword evidence="2" id="KW-1133">Transmembrane helix</keyword>
<dbReference type="PANTHER" id="PTHR11360:SF284">
    <property type="entry name" value="EG:103B4.3 PROTEIN-RELATED"/>
    <property type="match status" value="1"/>
</dbReference>
<name>A0A1D1V1B1_RAMVA</name>
<dbReference type="EMBL" id="BDGG01000002">
    <property type="protein sequence ID" value="GAU92218.1"/>
    <property type="molecule type" value="Genomic_DNA"/>
</dbReference>
<dbReference type="Proteomes" id="UP000186922">
    <property type="component" value="Unassembled WGS sequence"/>
</dbReference>
<comment type="caution">
    <text evidence="3">The sequence shown here is derived from an EMBL/GenBank/DDBJ whole genome shotgun (WGS) entry which is preliminary data.</text>
</comment>
<gene>
    <name evidence="3" type="primary">RvY_04330-1</name>
    <name evidence="3" type="synonym">RvY_04330.1</name>
    <name evidence="3" type="ORF">RvY_04330</name>
</gene>
<feature type="region of interest" description="Disordered" evidence="1">
    <location>
        <begin position="46"/>
        <end position="81"/>
    </location>
</feature>
<dbReference type="InterPro" id="IPR050327">
    <property type="entry name" value="Proton-linked_MCT"/>
</dbReference>
<evidence type="ECO:0000313" key="3">
    <source>
        <dbReference type="EMBL" id="GAU92218.1"/>
    </source>
</evidence>
<organism evidence="3 4">
    <name type="scientific">Ramazzottius varieornatus</name>
    <name type="common">Water bear</name>
    <name type="synonym">Tardigrade</name>
    <dbReference type="NCBI Taxonomy" id="947166"/>
    <lineage>
        <taxon>Eukaryota</taxon>
        <taxon>Metazoa</taxon>
        <taxon>Ecdysozoa</taxon>
        <taxon>Tardigrada</taxon>
        <taxon>Eutardigrada</taxon>
        <taxon>Parachela</taxon>
        <taxon>Hypsibioidea</taxon>
        <taxon>Ramazzottiidae</taxon>
        <taxon>Ramazzottius</taxon>
    </lineage>
</organism>
<feature type="transmembrane region" description="Helical" evidence="2">
    <location>
        <begin position="134"/>
        <end position="154"/>
    </location>
</feature>
<reference evidence="3 4" key="1">
    <citation type="journal article" date="2016" name="Nat. Commun.">
        <title>Extremotolerant tardigrade genome and improved radiotolerance of human cultured cells by tardigrade-unique protein.</title>
        <authorList>
            <person name="Hashimoto T."/>
            <person name="Horikawa D.D."/>
            <person name="Saito Y."/>
            <person name="Kuwahara H."/>
            <person name="Kozuka-Hata H."/>
            <person name="Shin-I T."/>
            <person name="Minakuchi Y."/>
            <person name="Ohishi K."/>
            <person name="Motoyama A."/>
            <person name="Aizu T."/>
            <person name="Enomoto A."/>
            <person name="Kondo K."/>
            <person name="Tanaka S."/>
            <person name="Hara Y."/>
            <person name="Koshikawa S."/>
            <person name="Sagara H."/>
            <person name="Miura T."/>
            <person name="Yokobori S."/>
            <person name="Miyagawa K."/>
            <person name="Suzuki Y."/>
            <person name="Kubo T."/>
            <person name="Oyama M."/>
            <person name="Kohara Y."/>
            <person name="Fujiyama A."/>
            <person name="Arakawa K."/>
            <person name="Katayama T."/>
            <person name="Toyoda A."/>
            <person name="Kunieda T."/>
        </authorList>
    </citation>
    <scope>NUCLEOTIDE SEQUENCE [LARGE SCALE GENOMIC DNA]</scope>
    <source>
        <strain evidence="3 4">YOKOZUNA-1</strain>
    </source>
</reference>
<keyword evidence="4" id="KW-1185">Reference proteome</keyword>
<accession>A0A1D1V1B1</accession>
<evidence type="ECO:0000313" key="4">
    <source>
        <dbReference type="Proteomes" id="UP000186922"/>
    </source>
</evidence>
<evidence type="ECO:0000256" key="2">
    <source>
        <dbReference type="SAM" id="Phobius"/>
    </source>
</evidence>
<dbReference type="PANTHER" id="PTHR11360">
    <property type="entry name" value="MONOCARBOXYLATE TRANSPORTER"/>
    <property type="match status" value="1"/>
</dbReference>
<dbReference type="SUPFAM" id="SSF103473">
    <property type="entry name" value="MFS general substrate transporter"/>
    <property type="match status" value="1"/>
</dbReference>
<dbReference type="OrthoDB" id="6499973at2759"/>